<organism evidence="2 3">
    <name type="scientific">Crocuta crocuta</name>
    <name type="common">Spotted hyena</name>
    <dbReference type="NCBI Taxonomy" id="9678"/>
    <lineage>
        <taxon>Eukaryota</taxon>
        <taxon>Metazoa</taxon>
        <taxon>Chordata</taxon>
        <taxon>Craniata</taxon>
        <taxon>Vertebrata</taxon>
        <taxon>Euteleostomi</taxon>
        <taxon>Mammalia</taxon>
        <taxon>Eutheria</taxon>
        <taxon>Laurasiatheria</taxon>
        <taxon>Carnivora</taxon>
        <taxon>Feliformia</taxon>
        <taxon>Hyaenidae</taxon>
        <taxon>Crocuta</taxon>
    </lineage>
</organism>
<evidence type="ECO:0000256" key="1">
    <source>
        <dbReference type="SAM" id="Phobius"/>
    </source>
</evidence>
<evidence type="ECO:0000313" key="3">
    <source>
        <dbReference type="Proteomes" id="UP000475037"/>
    </source>
</evidence>
<accession>A0A6G1AW72</accession>
<reference evidence="2 3" key="1">
    <citation type="submission" date="2019-11" db="EMBL/GenBank/DDBJ databases">
        <authorList>
            <person name="Yang C."/>
            <person name="Li F."/>
        </authorList>
    </citation>
    <scope>NUCLEOTIDE SEQUENCE [LARGE SCALE GENOMIC DNA]</scope>
    <source>
        <strain evidence="2">KB4526</strain>
        <tissue evidence="2">Muscle</tissue>
    </source>
</reference>
<sequence length="196" mass="22855">LCNRHMIQCSMPLIIREIQIKTTLRYHLTLVRVAKMNKSGDYRCWRGCGEMGTLLALLVGHTFVGPILGSLIYFIGLCVWFLKKLAIELPYDPEIALVGIYPRDTGVLMHRGTCTPMCIAALSTIAKTWKEPKCPSTDKWIKKMRFIYTMEYYMAMRKNEIMPFAAMWMELEGIKLSEINQSEKDRYPIYMWILRN</sequence>
<dbReference type="Proteomes" id="UP000475037">
    <property type="component" value="Unassembled WGS sequence"/>
</dbReference>
<protein>
    <submittedName>
        <fullName evidence="2">LORF2 protein</fullName>
    </submittedName>
</protein>
<comment type="caution">
    <text evidence="2">The sequence shown here is derived from an EMBL/GenBank/DDBJ whole genome shotgun (WGS) entry which is preliminary data.</text>
</comment>
<keyword evidence="1" id="KW-0812">Transmembrane</keyword>
<gene>
    <name evidence="2" type="primary">Pol_276</name>
    <name evidence="2" type="ORF">FOF47_R05516</name>
</gene>
<evidence type="ECO:0000313" key="2">
    <source>
        <dbReference type="EMBL" id="KAF0879827.1"/>
    </source>
</evidence>
<name>A0A6G1AW72_CROCR</name>
<keyword evidence="1" id="KW-1133">Transmembrane helix</keyword>
<keyword evidence="1" id="KW-0472">Membrane</keyword>
<dbReference type="EMBL" id="VOAJ01003455">
    <property type="protein sequence ID" value="KAF0879827.1"/>
    <property type="molecule type" value="Genomic_DNA"/>
</dbReference>
<feature type="non-terminal residue" evidence="2">
    <location>
        <position position="196"/>
    </location>
</feature>
<proteinExistence type="predicted"/>
<dbReference type="AlphaFoldDB" id="A0A6G1AW72"/>
<keyword evidence="3" id="KW-1185">Reference proteome</keyword>
<feature type="non-terminal residue" evidence="2">
    <location>
        <position position="1"/>
    </location>
</feature>
<feature type="transmembrane region" description="Helical" evidence="1">
    <location>
        <begin position="63"/>
        <end position="82"/>
    </location>
</feature>